<dbReference type="AlphaFoldDB" id="V8NVB8"/>
<keyword evidence="2" id="KW-1185">Reference proteome</keyword>
<dbReference type="Proteomes" id="UP000018936">
    <property type="component" value="Unassembled WGS sequence"/>
</dbReference>
<reference evidence="1 2" key="1">
    <citation type="journal article" date="2013" name="Proc. Natl. Acad. Sci. U.S.A.">
        <title>The king cobra genome reveals dynamic gene evolution and adaptation in the snake venom system.</title>
        <authorList>
            <person name="Vonk F.J."/>
            <person name="Casewell N.R."/>
            <person name="Henkel C.V."/>
            <person name="Heimberg A.M."/>
            <person name="Jansen H.J."/>
            <person name="McCleary R.J."/>
            <person name="Kerkkamp H.M."/>
            <person name="Vos R.A."/>
            <person name="Guerreiro I."/>
            <person name="Calvete J.J."/>
            <person name="Wuster W."/>
            <person name="Woods A.E."/>
            <person name="Logan J.M."/>
            <person name="Harrison R.A."/>
            <person name="Castoe T.A."/>
            <person name="de Koning A.P."/>
            <person name="Pollock D.D."/>
            <person name="Yandell M."/>
            <person name="Calderon D."/>
            <person name="Renjifo C."/>
            <person name="Currier R.B."/>
            <person name="Salgado D."/>
            <person name="Pla D."/>
            <person name="Sanz L."/>
            <person name="Hyder A.S."/>
            <person name="Ribeiro J.M."/>
            <person name="Arntzen J.W."/>
            <person name="van den Thillart G.E."/>
            <person name="Boetzer M."/>
            <person name="Pirovano W."/>
            <person name="Dirks R.P."/>
            <person name="Spaink H.P."/>
            <person name="Duboule D."/>
            <person name="McGlinn E."/>
            <person name="Kini R.M."/>
            <person name="Richardson M.K."/>
        </authorList>
    </citation>
    <scope>NUCLEOTIDE SEQUENCE</scope>
    <source>
        <tissue evidence="1">Blood</tissue>
    </source>
</reference>
<sequence length="195" mass="22120">MYLQCHLSKATLHCVFILREAVSNNTPCKAKLEACLLSGRPHIWQIDMYISFLEQVLTLLAQQEVEKISVGTELKWKQQTCWNDHMVFYRLSLRAAACQQLVELQAAGQYLQPLFFQNLYSLLLLAQMFSFFTFLGRSLEEQAAPSRSTLAWLASLGIWAGIGRKVFAHKFNQESAQESYEGLALSSVFVDSSAN</sequence>
<organism evidence="1 2">
    <name type="scientific">Ophiophagus hannah</name>
    <name type="common">King cobra</name>
    <name type="synonym">Naja hannah</name>
    <dbReference type="NCBI Taxonomy" id="8665"/>
    <lineage>
        <taxon>Eukaryota</taxon>
        <taxon>Metazoa</taxon>
        <taxon>Chordata</taxon>
        <taxon>Craniata</taxon>
        <taxon>Vertebrata</taxon>
        <taxon>Euteleostomi</taxon>
        <taxon>Lepidosauria</taxon>
        <taxon>Squamata</taxon>
        <taxon>Bifurcata</taxon>
        <taxon>Unidentata</taxon>
        <taxon>Episquamata</taxon>
        <taxon>Toxicofera</taxon>
        <taxon>Serpentes</taxon>
        <taxon>Colubroidea</taxon>
        <taxon>Elapidae</taxon>
        <taxon>Elapinae</taxon>
        <taxon>Ophiophagus</taxon>
    </lineage>
</organism>
<proteinExistence type="predicted"/>
<comment type="caution">
    <text evidence="1">The sequence shown here is derived from an EMBL/GenBank/DDBJ whole genome shotgun (WGS) entry which is preliminary data.</text>
</comment>
<feature type="non-terminal residue" evidence="1">
    <location>
        <position position="195"/>
    </location>
</feature>
<accession>V8NVB8</accession>
<evidence type="ECO:0000313" key="1">
    <source>
        <dbReference type="EMBL" id="ETE66194.1"/>
    </source>
</evidence>
<evidence type="ECO:0000313" key="2">
    <source>
        <dbReference type="Proteomes" id="UP000018936"/>
    </source>
</evidence>
<dbReference type="EMBL" id="AZIM01001634">
    <property type="protein sequence ID" value="ETE66194.1"/>
    <property type="molecule type" value="Genomic_DNA"/>
</dbReference>
<protein>
    <submittedName>
        <fullName evidence="1">Uncharacterized protein</fullName>
    </submittedName>
</protein>
<gene>
    <name evidence="1" type="ORF">L345_08029</name>
</gene>
<feature type="non-terminal residue" evidence="1">
    <location>
        <position position="1"/>
    </location>
</feature>
<name>V8NVB8_OPHHA</name>